<keyword evidence="12" id="KW-1185">Reference proteome</keyword>
<feature type="domain" description="Peptidase S8/S53" evidence="8">
    <location>
        <begin position="173"/>
        <end position="357"/>
    </location>
</feature>
<reference evidence="11" key="1">
    <citation type="submission" date="2016-11" db="EMBL/GenBank/DDBJ databases">
        <title>The genome of Nicotiana attenuata.</title>
        <authorList>
            <person name="Xu S."/>
            <person name="Brockmoeller T."/>
            <person name="Gaquerel E."/>
            <person name="Navarro A."/>
            <person name="Kuhl H."/>
            <person name="Gase K."/>
            <person name="Ling Z."/>
            <person name="Zhou W."/>
            <person name="Kreitzer C."/>
            <person name="Stanke M."/>
            <person name="Tang H."/>
            <person name="Lyons E."/>
            <person name="Pandey P."/>
            <person name="Pandey S.P."/>
            <person name="Timmermann B."/>
            <person name="Baldwin I.T."/>
        </authorList>
    </citation>
    <scope>NUCLEOTIDE SEQUENCE [LARGE SCALE GENOMIC DNA]</scope>
    <source>
        <strain evidence="11">UT</strain>
    </source>
</reference>
<dbReference type="PROSITE" id="PS51892">
    <property type="entry name" value="SUBTILASE"/>
    <property type="match status" value="1"/>
</dbReference>
<dbReference type="Gene3D" id="3.40.50.200">
    <property type="entry name" value="Peptidase S8/S53 domain"/>
    <property type="match status" value="1"/>
</dbReference>
<dbReference type="AlphaFoldDB" id="A0A1J6ILX8"/>
<name>A0A1J6ILX8_NICAT</name>
<dbReference type="Proteomes" id="UP000187609">
    <property type="component" value="Unassembled WGS sequence"/>
</dbReference>
<sequence length="560" mass="60183">MMEVGRRLVESSGQLFLVAMFLDVDKEVRGPGPSWNNVLEIKMYRLDEEQHEWIEVYKLGDRIFFAGDDCCFSLSSKDFALLRDDGKNERGSNGNKNVRDSKSGVLSEELVARYKGVHGHKTGVFTIEDGKFGSLLSFLEYADIFWPPPSWINGEDQAPSNAQVSLWNTSNYGESVIIGLLDTGIYPEHPSFDDEGMPPPPAKWKGKCEFNFTACNKKIIGGGTPLDEQGHGTHTSSTAAGNFVDGANVFGSANGTVVGIAPRAHLAMYKVCNPSGQCSEGDMLAAMDAAIDDGVNVISISIGGIFGPFWDDNIALGAFSSMAKGILLSCSAGNEGPYNGTLSNEAPWILTVGASTIDRQMKATVALGNGVEFDGESTYQPNDFPPTLVPIVYPTLNISYFGAFACSPESLTNVEGNLVLCGTGSATAIAKGKPVKDAGAAGMILMNEDIEVLLKSAHPDWSLAAIKSAIMTSADLVNLGNKPIEDELRLPANAFEIGAGHVNPSRANDPGLIYDIQPQDYVPYLYGLNYTDQQVSAISNSAQLFFCSNLCLIYKFSLLH</sequence>
<evidence type="ECO:0000256" key="1">
    <source>
        <dbReference type="ARBA" id="ARBA00011073"/>
    </source>
</evidence>
<dbReference type="InterPro" id="IPR023827">
    <property type="entry name" value="Peptidase_S8_Asp-AS"/>
</dbReference>
<dbReference type="STRING" id="49451.A0A1J6ILX8"/>
<dbReference type="GO" id="GO:0004252">
    <property type="term" value="F:serine-type endopeptidase activity"/>
    <property type="evidence" value="ECO:0007669"/>
    <property type="project" value="InterPro"/>
</dbReference>
<dbReference type="InterPro" id="IPR005174">
    <property type="entry name" value="KIB1-4_b-propeller"/>
</dbReference>
<evidence type="ECO:0000256" key="3">
    <source>
        <dbReference type="ARBA" id="ARBA00022729"/>
    </source>
</evidence>
<comment type="caution">
    <text evidence="7">Lacks conserved residue(s) required for the propagation of feature annotation.</text>
</comment>
<gene>
    <name evidence="11" type="primary">SBT1.4_1</name>
    <name evidence="11" type="ORF">A4A49_29535</name>
</gene>
<dbReference type="PRINTS" id="PR00723">
    <property type="entry name" value="SUBTILISIN"/>
</dbReference>
<dbReference type="SMR" id="A0A1J6ILX8"/>
<organism evidence="11 12">
    <name type="scientific">Nicotiana attenuata</name>
    <name type="common">Coyote tobacco</name>
    <dbReference type="NCBI Taxonomy" id="49451"/>
    <lineage>
        <taxon>Eukaryota</taxon>
        <taxon>Viridiplantae</taxon>
        <taxon>Streptophyta</taxon>
        <taxon>Embryophyta</taxon>
        <taxon>Tracheophyta</taxon>
        <taxon>Spermatophyta</taxon>
        <taxon>Magnoliopsida</taxon>
        <taxon>eudicotyledons</taxon>
        <taxon>Gunneridae</taxon>
        <taxon>Pentapetalae</taxon>
        <taxon>asterids</taxon>
        <taxon>lamiids</taxon>
        <taxon>Solanales</taxon>
        <taxon>Solanaceae</taxon>
        <taxon>Nicotianoideae</taxon>
        <taxon>Nicotianeae</taxon>
        <taxon>Nicotiana</taxon>
    </lineage>
</organism>
<dbReference type="InterPro" id="IPR045051">
    <property type="entry name" value="SBT"/>
</dbReference>
<comment type="caution">
    <text evidence="11">The sequence shown here is derived from an EMBL/GenBank/DDBJ whole genome shotgun (WGS) entry which is preliminary data.</text>
</comment>
<dbReference type="SUPFAM" id="SSF52743">
    <property type="entry name" value="Subtilisin-like"/>
    <property type="match status" value="1"/>
</dbReference>
<feature type="domain" description="PA" evidence="9">
    <location>
        <begin position="390"/>
        <end position="451"/>
    </location>
</feature>
<dbReference type="Pfam" id="PF03478">
    <property type="entry name" value="Beta-prop_KIB1-4"/>
    <property type="match status" value="1"/>
</dbReference>
<dbReference type="InterPro" id="IPR003137">
    <property type="entry name" value="PA_domain"/>
</dbReference>
<keyword evidence="3" id="KW-0732">Signal</keyword>
<comment type="similarity">
    <text evidence="1 7">Belongs to the peptidase S8 family.</text>
</comment>
<keyword evidence="5" id="KW-0720">Serine protease</keyword>
<accession>A0A1J6ILX8</accession>
<dbReference type="InterPro" id="IPR034197">
    <property type="entry name" value="Peptidases_S8_3"/>
</dbReference>
<dbReference type="PANTHER" id="PTHR10795">
    <property type="entry name" value="PROPROTEIN CONVERTASE SUBTILISIN/KEXIN"/>
    <property type="match status" value="1"/>
</dbReference>
<dbReference type="InterPro" id="IPR036852">
    <property type="entry name" value="Peptidase_S8/S53_dom_sf"/>
</dbReference>
<keyword evidence="6" id="KW-0325">Glycoprotein</keyword>
<dbReference type="Gramene" id="OIT06149">
    <property type="protein sequence ID" value="OIT06149"/>
    <property type="gene ID" value="A4A49_29535"/>
</dbReference>
<evidence type="ECO:0000313" key="12">
    <source>
        <dbReference type="Proteomes" id="UP000187609"/>
    </source>
</evidence>
<dbReference type="InterPro" id="IPR000209">
    <property type="entry name" value="Peptidase_S8/S53_dom"/>
</dbReference>
<keyword evidence="2" id="KW-0645">Protease</keyword>
<evidence type="ECO:0000256" key="5">
    <source>
        <dbReference type="ARBA" id="ARBA00022825"/>
    </source>
</evidence>
<dbReference type="GO" id="GO:0006508">
    <property type="term" value="P:proteolysis"/>
    <property type="evidence" value="ECO:0007669"/>
    <property type="project" value="UniProtKB-KW"/>
</dbReference>
<evidence type="ECO:0000256" key="2">
    <source>
        <dbReference type="ARBA" id="ARBA00022670"/>
    </source>
</evidence>
<dbReference type="EMBL" id="MJEQ01037184">
    <property type="protein sequence ID" value="OIT06149.1"/>
    <property type="molecule type" value="Genomic_DNA"/>
</dbReference>
<evidence type="ECO:0000259" key="9">
    <source>
        <dbReference type="Pfam" id="PF02225"/>
    </source>
</evidence>
<evidence type="ECO:0000313" key="11">
    <source>
        <dbReference type="EMBL" id="OIT06149.1"/>
    </source>
</evidence>
<dbReference type="Pfam" id="PF02225">
    <property type="entry name" value="PA"/>
    <property type="match status" value="1"/>
</dbReference>
<dbReference type="CDD" id="cd04852">
    <property type="entry name" value="Peptidases_S8_3"/>
    <property type="match status" value="1"/>
</dbReference>
<dbReference type="Pfam" id="PF00082">
    <property type="entry name" value="Peptidase_S8"/>
    <property type="match status" value="1"/>
</dbReference>
<proteinExistence type="inferred from homology"/>
<protein>
    <submittedName>
        <fullName evidence="11">Subtilisin-like protease sbt1.4</fullName>
    </submittedName>
</protein>
<evidence type="ECO:0000256" key="4">
    <source>
        <dbReference type="ARBA" id="ARBA00022801"/>
    </source>
</evidence>
<dbReference type="InterPro" id="IPR015500">
    <property type="entry name" value="Peptidase_S8_subtilisin-rel"/>
</dbReference>
<feature type="domain" description="KIB1-4 beta-propeller" evidence="10">
    <location>
        <begin position="6"/>
        <end position="80"/>
    </location>
</feature>
<keyword evidence="4" id="KW-0378">Hydrolase</keyword>
<evidence type="ECO:0000259" key="10">
    <source>
        <dbReference type="Pfam" id="PF03478"/>
    </source>
</evidence>
<evidence type="ECO:0000256" key="7">
    <source>
        <dbReference type="PROSITE-ProRule" id="PRU01240"/>
    </source>
</evidence>
<evidence type="ECO:0000256" key="6">
    <source>
        <dbReference type="ARBA" id="ARBA00023180"/>
    </source>
</evidence>
<dbReference type="PROSITE" id="PS00136">
    <property type="entry name" value="SUBTILASE_ASP"/>
    <property type="match status" value="1"/>
</dbReference>
<evidence type="ECO:0000259" key="8">
    <source>
        <dbReference type="Pfam" id="PF00082"/>
    </source>
</evidence>